<feature type="compositionally biased region" description="Polar residues" evidence="1">
    <location>
        <begin position="218"/>
        <end position="232"/>
    </location>
</feature>
<dbReference type="Proteomes" id="UP000232875">
    <property type="component" value="Unassembled WGS sequence"/>
</dbReference>
<organism evidence="2 3">
    <name type="scientific">Malassezia vespertilionis</name>
    <dbReference type="NCBI Taxonomy" id="2020962"/>
    <lineage>
        <taxon>Eukaryota</taxon>
        <taxon>Fungi</taxon>
        <taxon>Dikarya</taxon>
        <taxon>Basidiomycota</taxon>
        <taxon>Ustilaginomycotina</taxon>
        <taxon>Malasseziomycetes</taxon>
        <taxon>Malasseziales</taxon>
        <taxon>Malasseziaceae</taxon>
        <taxon>Malassezia</taxon>
    </lineage>
</organism>
<feature type="region of interest" description="Disordered" evidence="1">
    <location>
        <begin position="1"/>
        <end position="27"/>
    </location>
</feature>
<feature type="compositionally biased region" description="Polar residues" evidence="1">
    <location>
        <begin position="17"/>
        <end position="27"/>
    </location>
</feature>
<evidence type="ECO:0000313" key="2">
    <source>
        <dbReference type="EMBL" id="PKI83646.1"/>
    </source>
</evidence>
<accession>A0A2N1JAS0</accession>
<evidence type="ECO:0000256" key="1">
    <source>
        <dbReference type="SAM" id="MobiDB-lite"/>
    </source>
</evidence>
<feature type="compositionally biased region" description="Low complexity" evidence="1">
    <location>
        <begin position="198"/>
        <end position="210"/>
    </location>
</feature>
<proteinExistence type="predicted"/>
<dbReference type="AlphaFoldDB" id="A0A2N1JAS0"/>
<feature type="region of interest" description="Disordered" evidence="1">
    <location>
        <begin position="198"/>
        <end position="250"/>
    </location>
</feature>
<reference evidence="2 3" key="1">
    <citation type="submission" date="2017-10" db="EMBL/GenBank/DDBJ databases">
        <title>A novel species of cold-tolerant Malassezia isolated from bats.</title>
        <authorList>
            <person name="Lorch J.M."/>
            <person name="Palmer J.M."/>
            <person name="Vanderwolf K.J."/>
            <person name="Schmidt K.Z."/>
            <person name="Verant M.L."/>
            <person name="Weller T.J."/>
            <person name="Blehert D.S."/>
        </authorList>
    </citation>
    <scope>NUCLEOTIDE SEQUENCE [LARGE SCALE GENOMIC DNA]</scope>
    <source>
        <strain evidence="2 3">NWHC:44797-103</strain>
    </source>
</reference>
<keyword evidence="3" id="KW-1185">Reference proteome</keyword>
<protein>
    <submittedName>
        <fullName evidence="2">Uncharacterized protein</fullName>
    </submittedName>
</protein>
<sequence>MHSDTYVGPLKRRNSAAPLSNDDSYSAPQPMHLSLRDIEPISVDDLDDLGTDALPSPSTLTDIILNLHASLYGAKRSVEEIREMVRRYYDGDAVFDSPLVSVHGRNRILDQFILTFAFPGLDVRSELRDVICSDFEFDGTRAGIIDHTVTVSLFPFFFGRRTDAEKRYRHGPHMATGSVTPHPFANYATPSTAEGTFSRSRSFLSSPSGSATPFSGGRKNSFSAGGWSSRTRTPVVPESFTPRQGSDSGYELTPVASAGDFSGRFAPLGAGLPHYASHGLGRRTIWALLLHKLDPLQALRSFFSFELQFNEAGRIVRHEDTWSLRELIDDILPFYNIERFFVGLLASWFIRCLYS</sequence>
<dbReference type="OrthoDB" id="9995831at2759"/>
<dbReference type="EMBL" id="KZ454991">
    <property type="protein sequence ID" value="PKI83646.1"/>
    <property type="molecule type" value="Genomic_DNA"/>
</dbReference>
<gene>
    <name evidence="2" type="ORF">MVES_002590</name>
</gene>
<evidence type="ECO:0000313" key="3">
    <source>
        <dbReference type="Proteomes" id="UP000232875"/>
    </source>
</evidence>
<name>A0A2N1JAS0_9BASI</name>